<dbReference type="Pfam" id="PF12697">
    <property type="entry name" value="Abhydrolase_6"/>
    <property type="match status" value="1"/>
</dbReference>
<organism evidence="3 4">
    <name type="scientific">Pseudidiomarina halophila</name>
    <dbReference type="NCBI Taxonomy" id="1449799"/>
    <lineage>
        <taxon>Bacteria</taxon>
        <taxon>Pseudomonadati</taxon>
        <taxon>Pseudomonadota</taxon>
        <taxon>Gammaproteobacteria</taxon>
        <taxon>Alteromonadales</taxon>
        <taxon>Idiomarinaceae</taxon>
        <taxon>Pseudidiomarina</taxon>
    </lineage>
</organism>
<evidence type="ECO:0000256" key="1">
    <source>
        <dbReference type="ARBA" id="ARBA00008645"/>
    </source>
</evidence>
<keyword evidence="4" id="KW-1185">Reference proteome</keyword>
<accession>A0A432XW04</accession>
<reference evidence="4" key="1">
    <citation type="journal article" date="2018" name="Front. Microbiol.">
        <title>Genome-Based Analysis Reveals the Taxonomy and Diversity of the Family Idiomarinaceae.</title>
        <authorList>
            <person name="Liu Y."/>
            <person name="Lai Q."/>
            <person name="Shao Z."/>
        </authorList>
    </citation>
    <scope>NUCLEOTIDE SEQUENCE [LARGE SCALE GENOMIC DNA]</scope>
    <source>
        <strain evidence="4">BH195</strain>
    </source>
</reference>
<proteinExistence type="inferred from homology"/>
<dbReference type="SUPFAM" id="SSF53474">
    <property type="entry name" value="alpha/beta-Hydrolases"/>
    <property type="match status" value="1"/>
</dbReference>
<evidence type="ECO:0000313" key="3">
    <source>
        <dbReference type="EMBL" id="RUO52916.1"/>
    </source>
</evidence>
<dbReference type="InterPro" id="IPR000073">
    <property type="entry name" value="AB_hydrolase_1"/>
</dbReference>
<dbReference type="PRINTS" id="PR00111">
    <property type="entry name" value="ABHYDROLASE"/>
</dbReference>
<name>A0A432XW04_9GAMM</name>
<dbReference type="OrthoDB" id="8680283at2"/>
<protein>
    <recommendedName>
        <fullName evidence="2">AB hydrolase-1 domain-containing protein</fullName>
    </recommendedName>
</protein>
<dbReference type="RefSeq" id="WP_126763483.1">
    <property type="nucleotide sequence ID" value="NZ_JBHLTZ010000012.1"/>
</dbReference>
<evidence type="ECO:0000313" key="4">
    <source>
        <dbReference type="Proteomes" id="UP000287198"/>
    </source>
</evidence>
<comment type="similarity">
    <text evidence="1">Belongs to the AB hydrolase superfamily.</text>
</comment>
<gene>
    <name evidence="3" type="ORF">CWI69_07730</name>
</gene>
<dbReference type="PANTHER" id="PTHR43039">
    <property type="entry name" value="ESTERASE-RELATED"/>
    <property type="match status" value="1"/>
</dbReference>
<dbReference type="InterPro" id="IPR029058">
    <property type="entry name" value="AB_hydrolase_fold"/>
</dbReference>
<dbReference type="AlphaFoldDB" id="A0A432XW04"/>
<dbReference type="Proteomes" id="UP000287198">
    <property type="component" value="Unassembled WGS sequence"/>
</dbReference>
<evidence type="ECO:0000259" key="2">
    <source>
        <dbReference type="Pfam" id="PF12697"/>
    </source>
</evidence>
<sequence length="271" mass="30420">MSETDLQIISRNHVQEFGEGDETIVLCHGFGCDQQIWLPVIAHLGSRHRVITFDFVGCGRSDFAAYSIERYQTLKGYVQDLLEVLDALGSPKVTLVGHSVGGLIGFLAAIQRPELFRQIIAIGPSPRYLDDPPEYEGGFTAEDIGQLLAMMERNHFEWAGYLAPIVMKNAHRPELAERLKESFANSDPKISRRFAEATFYCDHREELKHVPVPVKLLYCEQDVIVPTEVIAFIADHLPDCESIQLNAAGHYPHMSHPEQVAGTINQCLNKH</sequence>
<feature type="domain" description="AB hydrolase-1" evidence="2">
    <location>
        <begin position="24"/>
        <end position="261"/>
    </location>
</feature>
<dbReference type="EMBL" id="PIPW01000002">
    <property type="protein sequence ID" value="RUO52916.1"/>
    <property type="molecule type" value="Genomic_DNA"/>
</dbReference>
<comment type="caution">
    <text evidence="3">The sequence shown here is derived from an EMBL/GenBank/DDBJ whole genome shotgun (WGS) entry which is preliminary data.</text>
</comment>
<dbReference type="Gene3D" id="3.40.50.1820">
    <property type="entry name" value="alpha/beta hydrolase"/>
    <property type="match status" value="1"/>
</dbReference>